<dbReference type="EMBL" id="JAFBMS010000096">
    <property type="protein sequence ID" value="KAG9337086.1"/>
    <property type="molecule type" value="Genomic_DNA"/>
</dbReference>
<feature type="non-terminal residue" evidence="2">
    <location>
        <position position="88"/>
    </location>
</feature>
<evidence type="ECO:0000256" key="1">
    <source>
        <dbReference type="SAM" id="MobiDB-lite"/>
    </source>
</evidence>
<feature type="non-terminal residue" evidence="2">
    <location>
        <position position="1"/>
    </location>
</feature>
<feature type="region of interest" description="Disordered" evidence="1">
    <location>
        <begin position="62"/>
        <end position="88"/>
    </location>
</feature>
<proteinExistence type="predicted"/>
<evidence type="ECO:0000313" key="3">
    <source>
        <dbReference type="Proteomes" id="UP000824540"/>
    </source>
</evidence>
<dbReference type="AlphaFoldDB" id="A0A8T2NB73"/>
<sequence length="88" mass="9640">KPLIACDSAGDGNGWGKSCDRLSLPEPDEVARLTARSWKEGAKPSSVRQYLRLECLPPKKRYELEGGRHSPVPPKLPPGHGHRQAQSS</sequence>
<reference evidence="2" key="1">
    <citation type="thesis" date="2021" institute="BYU ScholarsArchive" country="Provo, UT, USA">
        <title>Applications of and Algorithms for Genome Assembly and Genomic Analyses with an Emphasis on Marine Teleosts.</title>
        <authorList>
            <person name="Pickett B.D."/>
        </authorList>
    </citation>
    <scope>NUCLEOTIDE SEQUENCE</scope>
    <source>
        <strain evidence="2">HI-2016</strain>
    </source>
</reference>
<name>A0A8T2NB73_9TELE</name>
<feature type="region of interest" description="Disordered" evidence="1">
    <location>
        <begin position="1"/>
        <end position="23"/>
    </location>
</feature>
<keyword evidence="3" id="KW-1185">Reference proteome</keyword>
<dbReference type="Proteomes" id="UP000824540">
    <property type="component" value="Unassembled WGS sequence"/>
</dbReference>
<gene>
    <name evidence="2" type="ORF">JZ751_029854</name>
</gene>
<organism evidence="2 3">
    <name type="scientific">Albula glossodonta</name>
    <name type="common">roundjaw bonefish</name>
    <dbReference type="NCBI Taxonomy" id="121402"/>
    <lineage>
        <taxon>Eukaryota</taxon>
        <taxon>Metazoa</taxon>
        <taxon>Chordata</taxon>
        <taxon>Craniata</taxon>
        <taxon>Vertebrata</taxon>
        <taxon>Euteleostomi</taxon>
        <taxon>Actinopterygii</taxon>
        <taxon>Neopterygii</taxon>
        <taxon>Teleostei</taxon>
        <taxon>Albuliformes</taxon>
        <taxon>Albulidae</taxon>
        <taxon>Albula</taxon>
    </lineage>
</organism>
<evidence type="ECO:0000313" key="2">
    <source>
        <dbReference type="EMBL" id="KAG9337086.1"/>
    </source>
</evidence>
<protein>
    <submittedName>
        <fullName evidence="2">Uncharacterized protein</fullName>
    </submittedName>
</protein>
<accession>A0A8T2NB73</accession>
<comment type="caution">
    <text evidence="2">The sequence shown here is derived from an EMBL/GenBank/DDBJ whole genome shotgun (WGS) entry which is preliminary data.</text>
</comment>